<dbReference type="HOGENOM" id="CLU_2035307_0_0_10"/>
<protein>
    <submittedName>
        <fullName evidence="1">Uncharacterized protein</fullName>
    </submittedName>
</protein>
<name>I6YS51_MELRP</name>
<dbReference type="EMBL" id="CP003557">
    <property type="protein sequence ID" value="AFN73377.1"/>
    <property type="molecule type" value="Genomic_DNA"/>
</dbReference>
<dbReference type="STRING" id="1191523.MROS_0133"/>
<evidence type="ECO:0000313" key="2">
    <source>
        <dbReference type="Proteomes" id="UP000009011"/>
    </source>
</evidence>
<reference evidence="1 2" key="1">
    <citation type="journal article" date="2013" name="PLoS ONE">
        <title>Genomic analysis of Melioribacter roseus, facultatively anaerobic organotrophic bacterium representing a novel deep lineage within Bacteriodetes/Chlorobi group.</title>
        <authorList>
            <person name="Kadnikov V.V."/>
            <person name="Mardanov A.V."/>
            <person name="Podosokorskaya O.A."/>
            <person name="Gavrilov S.N."/>
            <person name="Kublanov I.V."/>
            <person name="Beletsky A.V."/>
            <person name="Bonch-Osmolovskaya E.A."/>
            <person name="Ravin N.V."/>
        </authorList>
    </citation>
    <scope>NUCLEOTIDE SEQUENCE [LARGE SCALE GENOMIC DNA]</scope>
    <source>
        <strain evidence="2">JCM 17771 / P3M-2</strain>
    </source>
</reference>
<dbReference type="RefSeq" id="WP_014854814.1">
    <property type="nucleotide sequence ID" value="NC_018178.1"/>
</dbReference>
<evidence type="ECO:0000313" key="1">
    <source>
        <dbReference type="EMBL" id="AFN73377.1"/>
    </source>
</evidence>
<dbReference type="Proteomes" id="UP000009011">
    <property type="component" value="Chromosome"/>
</dbReference>
<gene>
    <name evidence="1" type="ordered locus">MROS_0133</name>
</gene>
<organism evidence="1 2">
    <name type="scientific">Melioribacter roseus (strain DSM 23840 / JCM 17771 / VKM B-2668 / P3M-2)</name>
    <dbReference type="NCBI Taxonomy" id="1191523"/>
    <lineage>
        <taxon>Bacteria</taxon>
        <taxon>Pseudomonadati</taxon>
        <taxon>Ignavibacteriota</taxon>
        <taxon>Ignavibacteria</taxon>
        <taxon>Ignavibacteriales</taxon>
        <taxon>Melioribacteraceae</taxon>
        <taxon>Melioribacter</taxon>
    </lineage>
</organism>
<dbReference type="AlphaFoldDB" id="I6YS51"/>
<keyword evidence="2" id="KW-1185">Reference proteome</keyword>
<dbReference type="KEGG" id="mro:MROS_0133"/>
<proteinExistence type="predicted"/>
<accession>I6YS51</accession>
<sequence length="121" mass="14431">MRTLDEVLKNNINGLHYGNRVLLPFKADILKAVVENDIIMDFSSQRKEACYNKYDNFTEIYFFEYPNLEEVVTEYETIKLVVVEEGKDIFDFENHRKLALHIKENHKLIIEETNEDILFIE</sequence>